<dbReference type="InterPro" id="IPR011004">
    <property type="entry name" value="Trimer_LpxA-like_sf"/>
</dbReference>
<sequence>MPIYALGNQEPSIAGDAFVHPDAVIIGSVTIGSRSSVWPCAVLRGDEGEIRIGAESSVQDGSVLHTTPQIPTVVGDRCVVGHIVHLEACHIHDDVLVGNGSIVLHEVEVESWAIVAANSVLLNGTHVPSGAIAVGSPATIKEGRARREVITMGVEAYVQRAERFRNELRRLD</sequence>
<protein>
    <submittedName>
        <fullName evidence="1">Carbonic anhydrase/acetyltransferase-like protein (Isoleucine patch superfamily)</fullName>
    </submittedName>
</protein>
<dbReference type="InterPro" id="IPR001451">
    <property type="entry name" value="Hexapep"/>
</dbReference>
<dbReference type="AlphaFoldDB" id="A0A4V3EJ05"/>
<gene>
    <name evidence="1" type="ORF">BDK89_2038</name>
</gene>
<dbReference type="SUPFAM" id="SSF51161">
    <property type="entry name" value="Trimeric LpxA-like enzymes"/>
    <property type="match status" value="1"/>
</dbReference>
<keyword evidence="2" id="KW-1185">Reference proteome</keyword>
<evidence type="ECO:0000313" key="1">
    <source>
        <dbReference type="EMBL" id="TDT16448.1"/>
    </source>
</evidence>
<accession>A0A4V3EJ05</accession>
<name>A0A4V3EJ05_9ACTN</name>
<dbReference type="Gene3D" id="2.160.10.10">
    <property type="entry name" value="Hexapeptide repeat proteins"/>
    <property type="match status" value="1"/>
</dbReference>
<comment type="caution">
    <text evidence="1">The sequence shown here is derived from an EMBL/GenBank/DDBJ whole genome shotgun (WGS) entry which is preliminary data.</text>
</comment>
<reference evidence="1 2" key="1">
    <citation type="submission" date="2019-03" db="EMBL/GenBank/DDBJ databases">
        <title>Sequencing the genomes of 1000 actinobacteria strains.</title>
        <authorList>
            <person name="Klenk H.-P."/>
        </authorList>
    </citation>
    <scope>NUCLEOTIDE SEQUENCE [LARGE SCALE GENOMIC DNA]</scope>
    <source>
        <strain evidence="1 2">DSM 18936</strain>
    </source>
</reference>
<dbReference type="InterPro" id="IPR047324">
    <property type="entry name" value="LbH_gamma_CA-like"/>
</dbReference>
<dbReference type="GO" id="GO:0016740">
    <property type="term" value="F:transferase activity"/>
    <property type="evidence" value="ECO:0007669"/>
    <property type="project" value="UniProtKB-KW"/>
</dbReference>
<dbReference type="Pfam" id="PF00132">
    <property type="entry name" value="Hexapep"/>
    <property type="match status" value="2"/>
</dbReference>
<evidence type="ECO:0000313" key="2">
    <source>
        <dbReference type="Proteomes" id="UP000294558"/>
    </source>
</evidence>
<dbReference type="PANTHER" id="PTHR13061">
    <property type="entry name" value="DYNACTIN SUBUNIT P25"/>
    <property type="match status" value="1"/>
</dbReference>
<dbReference type="Proteomes" id="UP000294558">
    <property type="component" value="Unassembled WGS sequence"/>
</dbReference>
<dbReference type="CDD" id="cd04645">
    <property type="entry name" value="LbH_gamma_CA_like"/>
    <property type="match status" value="1"/>
</dbReference>
<dbReference type="PANTHER" id="PTHR13061:SF29">
    <property type="entry name" value="GAMMA CARBONIC ANHYDRASE-LIKE 1, MITOCHONDRIAL-RELATED"/>
    <property type="match status" value="1"/>
</dbReference>
<dbReference type="RefSeq" id="WP_133868827.1">
    <property type="nucleotide sequence ID" value="NZ_JAVJPS010000003.1"/>
</dbReference>
<keyword evidence="1" id="KW-0808">Transferase</keyword>
<proteinExistence type="predicted"/>
<organism evidence="1 2">
    <name type="scientific">Ilumatobacter fluminis</name>
    <dbReference type="NCBI Taxonomy" id="467091"/>
    <lineage>
        <taxon>Bacteria</taxon>
        <taxon>Bacillati</taxon>
        <taxon>Actinomycetota</taxon>
        <taxon>Acidimicrobiia</taxon>
        <taxon>Acidimicrobiales</taxon>
        <taxon>Ilumatobacteraceae</taxon>
        <taxon>Ilumatobacter</taxon>
    </lineage>
</organism>
<dbReference type="EMBL" id="SOAU01000001">
    <property type="protein sequence ID" value="TDT16448.1"/>
    <property type="molecule type" value="Genomic_DNA"/>
</dbReference>
<dbReference type="OrthoDB" id="9803036at2"/>
<dbReference type="InterPro" id="IPR050484">
    <property type="entry name" value="Transf_Hexapept/Carb_Anhydrase"/>
</dbReference>